<evidence type="ECO:0000313" key="2">
    <source>
        <dbReference type="EMBL" id="CAB1455588.1"/>
    </source>
</evidence>
<accession>A0A9N7VUQ7</accession>
<dbReference type="AlphaFoldDB" id="A0A9N7VUQ7"/>
<feature type="region of interest" description="Disordered" evidence="1">
    <location>
        <begin position="62"/>
        <end position="91"/>
    </location>
</feature>
<proteinExistence type="predicted"/>
<protein>
    <submittedName>
        <fullName evidence="2">Uncharacterized protein</fullName>
    </submittedName>
</protein>
<feature type="compositionally biased region" description="Basic and acidic residues" evidence="1">
    <location>
        <begin position="64"/>
        <end position="91"/>
    </location>
</feature>
<evidence type="ECO:0000313" key="3">
    <source>
        <dbReference type="Proteomes" id="UP001153269"/>
    </source>
</evidence>
<keyword evidence="3" id="KW-1185">Reference proteome</keyword>
<comment type="caution">
    <text evidence="2">The sequence shown here is derived from an EMBL/GenBank/DDBJ whole genome shotgun (WGS) entry which is preliminary data.</text>
</comment>
<organism evidence="2 3">
    <name type="scientific">Pleuronectes platessa</name>
    <name type="common">European plaice</name>
    <dbReference type="NCBI Taxonomy" id="8262"/>
    <lineage>
        <taxon>Eukaryota</taxon>
        <taxon>Metazoa</taxon>
        <taxon>Chordata</taxon>
        <taxon>Craniata</taxon>
        <taxon>Vertebrata</taxon>
        <taxon>Euteleostomi</taxon>
        <taxon>Actinopterygii</taxon>
        <taxon>Neopterygii</taxon>
        <taxon>Teleostei</taxon>
        <taxon>Neoteleostei</taxon>
        <taxon>Acanthomorphata</taxon>
        <taxon>Carangaria</taxon>
        <taxon>Pleuronectiformes</taxon>
        <taxon>Pleuronectoidei</taxon>
        <taxon>Pleuronectidae</taxon>
        <taxon>Pleuronectes</taxon>
    </lineage>
</organism>
<dbReference type="EMBL" id="CADEAL010004262">
    <property type="protein sequence ID" value="CAB1455588.1"/>
    <property type="molecule type" value="Genomic_DNA"/>
</dbReference>
<evidence type="ECO:0000256" key="1">
    <source>
        <dbReference type="SAM" id="MobiDB-lite"/>
    </source>
</evidence>
<gene>
    <name evidence="2" type="ORF">PLEPLA_LOCUS43369</name>
</gene>
<sequence length="133" mass="14763">MSPIVPGRVRQASSSNRPCLLQQLWTSPHLPAALLLLLLQLLPPWLHAPLLLLLNINPAAAGSGRKEEARGVVFEKRPNQQRTKELNRERISDSQAELTGLLHSAIRWPRKKTGSELRGLSLDHVGSESWTSS</sequence>
<dbReference type="Proteomes" id="UP001153269">
    <property type="component" value="Unassembled WGS sequence"/>
</dbReference>
<name>A0A9N7VUQ7_PLEPL</name>
<reference evidence="2" key="1">
    <citation type="submission" date="2020-03" db="EMBL/GenBank/DDBJ databases">
        <authorList>
            <person name="Weist P."/>
        </authorList>
    </citation>
    <scope>NUCLEOTIDE SEQUENCE</scope>
</reference>